<gene>
    <name evidence="1" type="ORF">NM208_g14915</name>
</gene>
<dbReference type="EMBL" id="JANRMS010003718">
    <property type="protein sequence ID" value="KAJ3515883.1"/>
    <property type="molecule type" value="Genomic_DNA"/>
</dbReference>
<organism evidence="1 2">
    <name type="scientific">Fusarium decemcellulare</name>
    <dbReference type="NCBI Taxonomy" id="57161"/>
    <lineage>
        <taxon>Eukaryota</taxon>
        <taxon>Fungi</taxon>
        <taxon>Dikarya</taxon>
        <taxon>Ascomycota</taxon>
        <taxon>Pezizomycotina</taxon>
        <taxon>Sordariomycetes</taxon>
        <taxon>Hypocreomycetidae</taxon>
        <taxon>Hypocreales</taxon>
        <taxon>Nectriaceae</taxon>
        <taxon>Fusarium</taxon>
        <taxon>Fusarium decemcellulare species complex</taxon>
    </lineage>
</organism>
<comment type="caution">
    <text evidence="1">The sequence shown here is derived from an EMBL/GenBank/DDBJ whole genome shotgun (WGS) entry which is preliminary data.</text>
</comment>
<accession>A0ACC1RIQ9</accession>
<keyword evidence="2" id="KW-1185">Reference proteome</keyword>
<reference evidence="1" key="1">
    <citation type="submission" date="2022-08" db="EMBL/GenBank/DDBJ databases">
        <title>Genome Sequence of Fusarium decemcellulare.</title>
        <authorList>
            <person name="Buettner E."/>
        </authorList>
    </citation>
    <scope>NUCLEOTIDE SEQUENCE</scope>
    <source>
        <strain evidence="1">Babe19</strain>
    </source>
</reference>
<protein>
    <submittedName>
        <fullName evidence="1">Uncharacterized protein</fullName>
    </submittedName>
</protein>
<sequence length="105" mass="11648">MVSKLAIWSLFLIEASVGAPKLPVELHARQDDPFCRGNGGTWNADTWNNNGMTDFVFNRCNYYSGVGGGSWPPVEGVPRAFAEYGSNGKDSVWNWPTDCRRYAAK</sequence>
<proteinExistence type="predicted"/>
<dbReference type="Proteomes" id="UP001148629">
    <property type="component" value="Unassembled WGS sequence"/>
</dbReference>
<evidence type="ECO:0000313" key="2">
    <source>
        <dbReference type="Proteomes" id="UP001148629"/>
    </source>
</evidence>
<name>A0ACC1RIQ9_9HYPO</name>
<evidence type="ECO:0000313" key="1">
    <source>
        <dbReference type="EMBL" id="KAJ3515883.1"/>
    </source>
</evidence>